<dbReference type="Pfam" id="PF00171">
    <property type="entry name" value="Aldedh"/>
    <property type="match status" value="1"/>
</dbReference>
<accession>A0A0D0C1V4</accession>
<dbReference type="Gene3D" id="3.40.605.10">
    <property type="entry name" value="Aldehyde Dehydrogenase, Chain A, domain 1"/>
    <property type="match status" value="1"/>
</dbReference>
<evidence type="ECO:0000313" key="2">
    <source>
        <dbReference type="EMBL" id="KIK51792.1"/>
    </source>
</evidence>
<dbReference type="SUPFAM" id="SSF48452">
    <property type="entry name" value="TPR-like"/>
    <property type="match status" value="3"/>
</dbReference>
<dbReference type="PANTHER" id="PTHR46082">
    <property type="entry name" value="ATP/GTP-BINDING PROTEIN-RELATED"/>
    <property type="match status" value="1"/>
</dbReference>
<evidence type="ECO:0000259" key="1">
    <source>
        <dbReference type="Pfam" id="PF00171"/>
    </source>
</evidence>
<dbReference type="InterPro" id="IPR027417">
    <property type="entry name" value="P-loop_NTPase"/>
</dbReference>
<name>A0A0D0C1V4_9AGAR</name>
<dbReference type="Gene3D" id="1.25.40.10">
    <property type="entry name" value="Tetratricopeptide repeat domain"/>
    <property type="match status" value="3"/>
</dbReference>
<dbReference type="AlphaFoldDB" id="A0A0D0C1V4"/>
<dbReference type="Gene3D" id="3.40.309.10">
    <property type="entry name" value="Aldehyde Dehydrogenase, Chain A, domain 2"/>
    <property type="match status" value="1"/>
</dbReference>
<feature type="domain" description="Aldehyde dehydrogenase" evidence="1">
    <location>
        <begin position="42"/>
        <end position="208"/>
    </location>
</feature>
<dbReference type="InterPro" id="IPR015590">
    <property type="entry name" value="Aldehyde_DH_dom"/>
</dbReference>
<dbReference type="InterPro" id="IPR016163">
    <property type="entry name" value="Ald_DH_C"/>
</dbReference>
<dbReference type="HOGENOM" id="CLU_000288_125_8_1"/>
<dbReference type="Proteomes" id="UP000053593">
    <property type="component" value="Unassembled WGS sequence"/>
</dbReference>
<organism evidence="2 3">
    <name type="scientific">Collybiopsis luxurians FD-317 M1</name>
    <dbReference type="NCBI Taxonomy" id="944289"/>
    <lineage>
        <taxon>Eukaryota</taxon>
        <taxon>Fungi</taxon>
        <taxon>Dikarya</taxon>
        <taxon>Basidiomycota</taxon>
        <taxon>Agaricomycotina</taxon>
        <taxon>Agaricomycetes</taxon>
        <taxon>Agaricomycetidae</taxon>
        <taxon>Agaricales</taxon>
        <taxon>Marasmiineae</taxon>
        <taxon>Omphalotaceae</taxon>
        <taxon>Collybiopsis</taxon>
        <taxon>Collybiopsis luxurians</taxon>
    </lineage>
</organism>
<dbReference type="InterPro" id="IPR016161">
    <property type="entry name" value="Ald_DH/histidinol_DH"/>
</dbReference>
<dbReference type="InterPro" id="IPR011990">
    <property type="entry name" value="TPR-like_helical_dom_sf"/>
</dbReference>
<keyword evidence="3" id="KW-1185">Reference proteome</keyword>
<evidence type="ECO:0000313" key="3">
    <source>
        <dbReference type="Proteomes" id="UP000053593"/>
    </source>
</evidence>
<dbReference type="InterPro" id="IPR016162">
    <property type="entry name" value="Ald_DH_N"/>
</dbReference>
<proteinExistence type="predicted"/>
<dbReference type="Pfam" id="PF13374">
    <property type="entry name" value="TPR_10"/>
    <property type="match status" value="2"/>
</dbReference>
<dbReference type="InterPro" id="IPR053137">
    <property type="entry name" value="NLR-like"/>
</dbReference>
<dbReference type="Pfam" id="PF13424">
    <property type="entry name" value="TPR_12"/>
    <property type="match status" value="3"/>
</dbReference>
<sequence length="1176" mass="133114">MTEPSYLLYLQPVFINDSDGWMNGLTDPFVFYLVFYTRNGIIAHIIAAAAVKHLTPLILKLRGKSPVIVDPKCDLELAAKRTMWGKVTNCGQICVSPDYVLVSPAALPRYIEGLEKVYEEVHPANQGAALGSDLYARIINLQHFNRIKGLKMSQLGLLDKTRGKILIGGRMDEEVLKIKPTGILVKERDVLLESKTFGPILTIVELEEEGFIRTVCDWVSERSQQTVHSPISGLQQHVRSSGSNVTHNPGAIFPGTSYVTAHMSSPEQNIRAPATHYSGDYFSGASNFTIRGNVNINGAARPKENAVPTAPAGFTAGMTDLGPVSPFYTGRKDILSELETYFSVESSSSKAHERKIFVLYGMGGAGKTQTALKFINTFRKRFTQCYMITANSEESIKASYYDIALKHGLDEFSNWEAGLRWLSQHQEEWIILYDNADDPDLDLGKFLPQSSHGNLIVTSRNSTLKQISIKSKMLKDMEPEDGLQLLLKHAIKDHEATPEQKLTASDIAAKLHYFALALVHAGSYISQQNCLDSYLHKLEQHQLVLMTKSLPQSIDKYSLSVYATWDLSWKKLDEQCQTFLRLCSCYHYEGIPRKLFRKALHNLSREEDVESLAAYSVLSFLTSRKLEWDDIWMDNIVETISSYSLISIEREGTYSLHPLVHQWIRDSIESVKQRDFQLAAQSVVAISMENADFAFLRSLVPHCIHFGITEDKHTDRAMGHLWYKFGYFTRAYDVWEPLWHQLEGIYGNMDPLTLNQIDNVIKTLDGLGRNKEALELAESHLKMTKESFGEEDPMTLNGMHTLSIEYSNIGRWNEALLIDEPLVEMSKKVLGEQHPDTLTRLQNLAVRYCQVGRYLESLQIRSMLVEVSKEILGEQHPDTLGRLGNLAVIYSEIGRYNEALQISEPLVEISKEIMGEQHPHTLGRIHNLARDYFDLGRYNDALHLEEPLVNISKQILGERHPLTMERISNLALFYSYSGRYNEALQLSEPLVKMSMEILGEHHPNTLSKMHHLANIYSGMGKFEEALQIGEPLAELSKTVLGEEHPHTLTRLGNLALYLSYIGNNEKALEIGEPVLEKCRKLLGEQHPSTLIAMGTLAGIYSRVGRHQEALQILEPLVEMSKQTLGEQHPYTIRRMEKLMEIRADIDTPTLDIAPPKKSSHKAFKEILRLFKKHSRK</sequence>
<dbReference type="GO" id="GO:0016620">
    <property type="term" value="F:oxidoreductase activity, acting on the aldehyde or oxo group of donors, NAD or NADP as acceptor"/>
    <property type="evidence" value="ECO:0007669"/>
    <property type="project" value="InterPro"/>
</dbReference>
<dbReference type="Gene3D" id="3.40.50.300">
    <property type="entry name" value="P-loop containing nucleotide triphosphate hydrolases"/>
    <property type="match status" value="1"/>
</dbReference>
<reference evidence="2 3" key="1">
    <citation type="submission" date="2014-04" db="EMBL/GenBank/DDBJ databases">
        <title>Evolutionary Origins and Diversification of the Mycorrhizal Mutualists.</title>
        <authorList>
            <consortium name="DOE Joint Genome Institute"/>
            <consortium name="Mycorrhizal Genomics Consortium"/>
            <person name="Kohler A."/>
            <person name="Kuo A."/>
            <person name="Nagy L.G."/>
            <person name="Floudas D."/>
            <person name="Copeland A."/>
            <person name="Barry K.W."/>
            <person name="Cichocki N."/>
            <person name="Veneault-Fourrey C."/>
            <person name="LaButti K."/>
            <person name="Lindquist E.A."/>
            <person name="Lipzen A."/>
            <person name="Lundell T."/>
            <person name="Morin E."/>
            <person name="Murat C."/>
            <person name="Riley R."/>
            <person name="Ohm R."/>
            <person name="Sun H."/>
            <person name="Tunlid A."/>
            <person name="Henrissat B."/>
            <person name="Grigoriev I.V."/>
            <person name="Hibbett D.S."/>
            <person name="Martin F."/>
        </authorList>
    </citation>
    <scope>NUCLEOTIDE SEQUENCE [LARGE SCALE GENOMIC DNA]</scope>
    <source>
        <strain evidence="2 3">FD-317 M1</strain>
    </source>
</reference>
<dbReference type="SUPFAM" id="SSF53720">
    <property type="entry name" value="ALDH-like"/>
    <property type="match status" value="1"/>
</dbReference>
<protein>
    <recommendedName>
        <fullName evidence="1">Aldehyde dehydrogenase domain-containing protein</fullName>
    </recommendedName>
</protein>
<dbReference type="OrthoDB" id="1658288at2759"/>
<dbReference type="EMBL" id="KN834855">
    <property type="protein sequence ID" value="KIK51792.1"/>
    <property type="molecule type" value="Genomic_DNA"/>
</dbReference>
<dbReference type="SUPFAM" id="SSF52540">
    <property type="entry name" value="P-loop containing nucleoside triphosphate hydrolases"/>
    <property type="match status" value="1"/>
</dbReference>
<gene>
    <name evidence="2" type="ORF">GYMLUDRAFT_265679</name>
</gene>
<dbReference type="PANTHER" id="PTHR46082:SF11">
    <property type="entry name" value="AAA+ ATPASE DOMAIN-CONTAINING PROTEIN-RELATED"/>
    <property type="match status" value="1"/>
</dbReference>